<protein>
    <submittedName>
        <fullName evidence="1">Uncharacterized protein</fullName>
    </submittedName>
</protein>
<dbReference type="AlphaFoldDB" id="A0A654LZ50"/>
<name>A0A654LZ50_9ARCH</name>
<sequence length="77" mass="9067">MRSKLGVCTSIFLYYFSFHLYQDKILTTPCQLLAIVTYYENFELINTSQGDMHIIILPRKFEMPTYSHDQLLLGDEP</sequence>
<dbReference type="Proteomes" id="UP000058925">
    <property type="component" value="Chromosome"/>
</dbReference>
<keyword evidence="2" id="KW-1185">Reference proteome</keyword>
<accession>A0A654LZ50</accession>
<evidence type="ECO:0000313" key="1">
    <source>
        <dbReference type="EMBL" id="ALI36824.1"/>
    </source>
</evidence>
<evidence type="ECO:0000313" key="2">
    <source>
        <dbReference type="Proteomes" id="UP000058925"/>
    </source>
</evidence>
<gene>
    <name evidence="1" type="ORF">NMY3_02633</name>
</gene>
<dbReference type="EMBL" id="CP012850">
    <property type="protein sequence ID" value="ALI36824.1"/>
    <property type="molecule type" value="Genomic_DNA"/>
</dbReference>
<dbReference type="KEGG" id="taa:NMY3_02633"/>
<reference evidence="2" key="1">
    <citation type="submission" date="2015-10" db="EMBL/GenBank/DDBJ databases">
        <title>Niche specialization of a soil ammonia-oxidizing archaeon, Candidatus Nitrosocosmicus oleophilus.</title>
        <authorList>
            <person name="Jung M.-Y."/>
            <person name="Rhee S.-K."/>
        </authorList>
    </citation>
    <scope>NUCLEOTIDE SEQUENCE [LARGE SCALE GENOMIC DNA]</scope>
    <source>
        <strain evidence="2">MY3</strain>
    </source>
</reference>
<organism evidence="1 2">
    <name type="scientific">Candidatus Nitrosocosmicus oleophilus</name>
    <dbReference type="NCBI Taxonomy" id="1353260"/>
    <lineage>
        <taxon>Archaea</taxon>
        <taxon>Nitrososphaerota</taxon>
        <taxon>Nitrososphaeria</taxon>
        <taxon>Nitrososphaerales</taxon>
        <taxon>Nitrososphaeraceae</taxon>
        <taxon>Candidatus Nitrosocosmicus</taxon>
    </lineage>
</organism>
<proteinExistence type="predicted"/>